<evidence type="ECO:0000256" key="6">
    <source>
        <dbReference type="RuleBase" id="RU367087"/>
    </source>
</evidence>
<reference evidence="9" key="1">
    <citation type="submission" date="2020-11" db="EMBL/GenBank/DDBJ databases">
        <authorList>
            <consortium name="DOE Joint Genome Institute"/>
            <person name="Ahrendt S."/>
            <person name="Riley R."/>
            <person name="Andreopoulos W."/>
            <person name="LaButti K."/>
            <person name="Pangilinan J."/>
            <person name="Ruiz-duenas F.J."/>
            <person name="Barrasa J.M."/>
            <person name="Sanchez-Garcia M."/>
            <person name="Camarero S."/>
            <person name="Miyauchi S."/>
            <person name="Serrano A."/>
            <person name="Linde D."/>
            <person name="Babiker R."/>
            <person name="Drula E."/>
            <person name="Ayuso-Fernandez I."/>
            <person name="Pacheco R."/>
            <person name="Padilla G."/>
            <person name="Ferreira P."/>
            <person name="Barriuso J."/>
            <person name="Kellner H."/>
            <person name="Castanera R."/>
            <person name="Alfaro M."/>
            <person name="Ramirez L."/>
            <person name="Pisabarro A.G."/>
            <person name="Kuo A."/>
            <person name="Tritt A."/>
            <person name="Lipzen A."/>
            <person name="He G."/>
            <person name="Yan M."/>
            <person name="Ng V."/>
            <person name="Cullen D."/>
            <person name="Martin F."/>
            <person name="Rosso M.-N."/>
            <person name="Henrissat B."/>
            <person name="Hibbett D."/>
            <person name="Martinez A.T."/>
            <person name="Grigoriev I.V."/>
        </authorList>
    </citation>
    <scope>NUCLEOTIDE SEQUENCE</scope>
    <source>
        <strain evidence="9">AH 44721</strain>
    </source>
</reference>
<keyword evidence="2 6" id="KW-0489">Methyltransferase</keyword>
<dbReference type="InterPro" id="IPR041698">
    <property type="entry name" value="Methyltransf_25"/>
</dbReference>
<dbReference type="AlphaFoldDB" id="A0A9P5N7C4"/>
<protein>
    <recommendedName>
        <fullName evidence="6">RNA methyltransferase</fullName>
        <ecNumber evidence="6">2.1.1.-</ecNumber>
    </recommendedName>
</protein>
<feature type="compositionally biased region" description="Polar residues" evidence="7">
    <location>
        <begin position="86"/>
        <end position="102"/>
    </location>
</feature>
<organism evidence="9 10">
    <name type="scientific">Gymnopilus junonius</name>
    <name type="common">Spectacular rustgill mushroom</name>
    <name type="synonym">Gymnopilus spectabilis subsp. junonius</name>
    <dbReference type="NCBI Taxonomy" id="109634"/>
    <lineage>
        <taxon>Eukaryota</taxon>
        <taxon>Fungi</taxon>
        <taxon>Dikarya</taxon>
        <taxon>Basidiomycota</taxon>
        <taxon>Agaricomycotina</taxon>
        <taxon>Agaricomycetes</taxon>
        <taxon>Agaricomycetidae</taxon>
        <taxon>Agaricales</taxon>
        <taxon>Agaricineae</taxon>
        <taxon>Hymenogastraceae</taxon>
        <taxon>Gymnopilus</taxon>
    </lineage>
</organism>
<dbReference type="InterPro" id="IPR039772">
    <property type="entry name" value="Bin3-like"/>
</dbReference>
<dbReference type="EMBL" id="JADNYJ010000315">
    <property type="protein sequence ID" value="KAF8871251.1"/>
    <property type="molecule type" value="Genomic_DNA"/>
</dbReference>
<evidence type="ECO:0000313" key="9">
    <source>
        <dbReference type="EMBL" id="KAF8871251.1"/>
    </source>
</evidence>
<dbReference type="Proteomes" id="UP000724874">
    <property type="component" value="Unassembled WGS sequence"/>
</dbReference>
<dbReference type="CDD" id="cd02440">
    <property type="entry name" value="AdoMet_MTases"/>
    <property type="match status" value="1"/>
</dbReference>
<dbReference type="Pfam" id="PF13649">
    <property type="entry name" value="Methyltransf_25"/>
    <property type="match status" value="1"/>
</dbReference>
<dbReference type="OrthoDB" id="540004at2759"/>
<dbReference type="EC" id="2.1.1.-" evidence="6"/>
<comment type="caution">
    <text evidence="9">The sequence shown here is derived from an EMBL/GenBank/DDBJ whole genome shotgun (WGS) entry which is preliminary data.</text>
</comment>
<dbReference type="GO" id="GO:0008171">
    <property type="term" value="F:O-methyltransferase activity"/>
    <property type="evidence" value="ECO:0007669"/>
    <property type="project" value="UniProtKB-UniRule"/>
</dbReference>
<proteinExistence type="inferred from homology"/>
<evidence type="ECO:0000256" key="3">
    <source>
        <dbReference type="ARBA" id="ARBA00022679"/>
    </source>
</evidence>
<dbReference type="PANTHER" id="PTHR12315:SF0">
    <property type="entry name" value="7SK SNRNA METHYLPHOSPHATE CAPPING ENZYME"/>
    <property type="match status" value="1"/>
</dbReference>
<accession>A0A9P5N7C4</accession>
<dbReference type="GO" id="GO:0032259">
    <property type="term" value="P:methylation"/>
    <property type="evidence" value="ECO:0007669"/>
    <property type="project" value="UniProtKB-KW"/>
</dbReference>
<dbReference type="PROSITE" id="PS51515">
    <property type="entry name" value="BIN3_SAM"/>
    <property type="match status" value="1"/>
</dbReference>
<keyword evidence="4 5" id="KW-0949">S-adenosyl-L-methionine</keyword>
<dbReference type="GO" id="GO:0008173">
    <property type="term" value="F:RNA methyltransferase activity"/>
    <property type="evidence" value="ECO:0007669"/>
    <property type="project" value="UniProtKB-UniRule"/>
</dbReference>
<feature type="domain" description="Bin3-type SAM" evidence="8">
    <location>
        <begin position="22"/>
        <end position="274"/>
    </location>
</feature>
<comment type="similarity">
    <text evidence="1 6">Belongs to the methyltransferase superfamily.</text>
</comment>
<dbReference type="InterPro" id="IPR024160">
    <property type="entry name" value="BIN3_SAM-bd_dom"/>
</dbReference>
<sequence>MSSIPTHGNYHGYYTKRPFFKDERLGVLPSSIFKGRRVLDIGCNEGWVTCEIAQSYGACSVIGVDIDENLIEGAWRRRRTVWSMQAPTKPNLSTSEDSNGSPQRKKRKLQHIDEYEPARHYFPASCEHEYGSLPIAPSSNRGKDVFPHNIAFRTADWVETGIPEDSEGYEIVVALSISKWIHLNEGDDGLKRFFRRVYEVLKPAGTFVLEPQQWESYAKAKRLNHTLKENGRNLVIRPTDFESILKDIGFSSRRPFGTIGEGGFSRAVDLYVKS</sequence>
<evidence type="ECO:0000256" key="4">
    <source>
        <dbReference type="ARBA" id="ARBA00022691"/>
    </source>
</evidence>
<evidence type="ECO:0000256" key="7">
    <source>
        <dbReference type="SAM" id="MobiDB-lite"/>
    </source>
</evidence>
<dbReference type="Gene3D" id="3.40.50.150">
    <property type="entry name" value="Vaccinia Virus protein VP39"/>
    <property type="match status" value="1"/>
</dbReference>
<dbReference type="GO" id="GO:0017069">
    <property type="term" value="F:snRNA binding"/>
    <property type="evidence" value="ECO:0007669"/>
    <property type="project" value="TreeGrafter"/>
</dbReference>
<dbReference type="InterPro" id="IPR029063">
    <property type="entry name" value="SAM-dependent_MTases_sf"/>
</dbReference>
<dbReference type="GO" id="GO:0040031">
    <property type="term" value="P:snRNA modification"/>
    <property type="evidence" value="ECO:0007669"/>
    <property type="project" value="TreeGrafter"/>
</dbReference>
<name>A0A9P5N7C4_GYMJU</name>
<evidence type="ECO:0000256" key="5">
    <source>
        <dbReference type="PROSITE-ProRule" id="PRU00848"/>
    </source>
</evidence>
<dbReference type="Pfam" id="PF06859">
    <property type="entry name" value="Bin3"/>
    <property type="match status" value="1"/>
</dbReference>
<dbReference type="PANTHER" id="PTHR12315">
    <property type="entry name" value="BICOID-INTERACTING PROTEIN RELATED"/>
    <property type="match status" value="1"/>
</dbReference>
<evidence type="ECO:0000256" key="2">
    <source>
        <dbReference type="ARBA" id="ARBA00022603"/>
    </source>
</evidence>
<dbReference type="InterPro" id="IPR010675">
    <property type="entry name" value="Bin3_C"/>
</dbReference>
<dbReference type="SUPFAM" id="SSF53335">
    <property type="entry name" value="S-adenosyl-L-methionine-dependent methyltransferases"/>
    <property type="match status" value="1"/>
</dbReference>
<gene>
    <name evidence="9" type="ORF">CPB84DRAFT_1818224</name>
</gene>
<evidence type="ECO:0000313" key="10">
    <source>
        <dbReference type="Proteomes" id="UP000724874"/>
    </source>
</evidence>
<keyword evidence="10" id="KW-1185">Reference proteome</keyword>
<evidence type="ECO:0000256" key="1">
    <source>
        <dbReference type="ARBA" id="ARBA00008361"/>
    </source>
</evidence>
<feature type="region of interest" description="Disordered" evidence="7">
    <location>
        <begin position="86"/>
        <end position="109"/>
    </location>
</feature>
<keyword evidence="3 6" id="KW-0808">Transferase</keyword>
<evidence type="ECO:0000259" key="8">
    <source>
        <dbReference type="PROSITE" id="PS51515"/>
    </source>
</evidence>